<feature type="compositionally biased region" description="Polar residues" evidence="1">
    <location>
        <begin position="295"/>
        <end position="316"/>
    </location>
</feature>
<evidence type="ECO:0000313" key="3">
    <source>
        <dbReference type="Proteomes" id="UP000326396"/>
    </source>
</evidence>
<feature type="compositionally biased region" description="Acidic residues" evidence="1">
    <location>
        <begin position="95"/>
        <end position="105"/>
    </location>
</feature>
<evidence type="ECO:0000256" key="1">
    <source>
        <dbReference type="SAM" id="MobiDB-lite"/>
    </source>
</evidence>
<feature type="region of interest" description="Disordered" evidence="1">
    <location>
        <begin position="1"/>
        <end position="45"/>
    </location>
</feature>
<dbReference type="PANTHER" id="PTHR33416">
    <property type="entry name" value="NUCLEAR PORE COMPLEX PROTEIN NUP1"/>
    <property type="match status" value="1"/>
</dbReference>
<evidence type="ECO:0000313" key="2">
    <source>
        <dbReference type="EMBL" id="KAD4982318.1"/>
    </source>
</evidence>
<gene>
    <name evidence="2" type="ORF">E3N88_18989</name>
</gene>
<dbReference type="EMBL" id="SZYD01000010">
    <property type="protein sequence ID" value="KAD4982318.1"/>
    <property type="molecule type" value="Genomic_DNA"/>
</dbReference>
<name>A0A5N6NNV3_9ASTR</name>
<protein>
    <submittedName>
        <fullName evidence="2">Uncharacterized protein</fullName>
    </submittedName>
</protein>
<dbReference type="OrthoDB" id="666185at2759"/>
<feature type="compositionally biased region" description="Polar residues" evidence="1">
    <location>
        <begin position="245"/>
        <end position="259"/>
    </location>
</feature>
<dbReference type="PANTHER" id="PTHR33416:SF17">
    <property type="entry name" value="PROTEIN KAKU4"/>
    <property type="match status" value="1"/>
</dbReference>
<dbReference type="Proteomes" id="UP000326396">
    <property type="component" value="Linkage Group LG18"/>
</dbReference>
<reference evidence="2 3" key="1">
    <citation type="submission" date="2019-05" db="EMBL/GenBank/DDBJ databases">
        <title>Mikania micrantha, genome provides insights into the molecular mechanism of rapid growth.</title>
        <authorList>
            <person name="Liu B."/>
        </authorList>
    </citation>
    <scope>NUCLEOTIDE SEQUENCE [LARGE SCALE GENOMIC DNA]</scope>
    <source>
        <strain evidence="2">NLD-2019</strain>
        <tissue evidence="2">Leaf</tissue>
    </source>
</reference>
<feature type="region of interest" description="Disordered" evidence="1">
    <location>
        <begin position="234"/>
        <end position="270"/>
    </location>
</feature>
<comment type="caution">
    <text evidence="2">The sequence shown here is derived from an EMBL/GenBank/DDBJ whole genome shotgun (WGS) entry which is preliminary data.</text>
</comment>
<proteinExistence type="predicted"/>
<dbReference type="GO" id="GO:0071763">
    <property type="term" value="P:nuclear membrane organization"/>
    <property type="evidence" value="ECO:0007669"/>
    <property type="project" value="TreeGrafter"/>
</dbReference>
<organism evidence="2 3">
    <name type="scientific">Mikania micrantha</name>
    <name type="common">bitter vine</name>
    <dbReference type="NCBI Taxonomy" id="192012"/>
    <lineage>
        <taxon>Eukaryota</taxon>
        <taxon>Viridiplantae</taxon>
        <taxon>Streptophyta</taxon>
        <taxon>Embryophyta</taxon>
        <taxon>Tracheophyta</taxon>
        <taxon>Spermatophyta</taxon>
        <taxon>Magnoliopsida</taxon>
        <taxon>eudicotyledons</taxon>
        <taxon>Gunneridae</taxon>
        <taxon>Pentapetalae</taxon>
        <taxon>asterids</taxon>
        <taxon>campanulids</taxon>
        <taxon>Asterales</taxon>
        <taxon>Asteraceae</taxon>
        <taxon>Asteroideae</taxon>
        <taxon>Heliantheae alliance</taxon>
        <taxon>Eupatorieae</taxon>
        <taxon>Mikania</taxon>
    </lineage>
</organism>
<feature type="region of interest" description="Disordered" evidence="1">
    <location>
        <begin position="95"/>
        <end position="114"/>
    </location>
</feature>
<sequence>MDSGSQAAGDCTGGGTGGKILKRRPVAARTTPYDRPTTPLQPEHSNWRNGLLFPAKFVAGGASKLLSSIWNPKGWVSRSSEIDSDSEVGIEDEYVNDENLPDGDAELNQNKGSSSGKSEILYLIEQLIMLEHFSREERDSLIEVINSRVLDCTTTEGMDAAANNPDINKVIMEARKMISENMTGTSSKSDLDNSIYGSKSLMTPNAIELMRPNEPILTEEPKPGNENVNVAPNDMKNTQDDAPTETLSSLPTIEEQNLNAEGKDVKNDKTGNDVNLVEGNHDPTTKHAKVVDVINVSQSSSNASDPTSNKVANSPSAKRPVTRTRIYNTRRSMGRGKRLT</sequence>
<accession>A0A5N6NNV3</accession>
<dbReference type="AlphaFoldDB" id="A0A5N6NNV3"/>
<feature type="compositionally biased region" description="Basic and acidic residues" evidence="1">
    <location>
        <begin position="261"/>
        <end position="270"/>
    </location>
</feature>
<dbReference type="GO" id="GO:0005635">
    <property type="term" value="C:nuclear envelope"/>
    <property type="evidence" value="ECO:0007669"/>
    <property type="project" value="TreeGrafter"/>
</dbReference>
<keyword evidence="3" id="KW-1185">Reference proteome</keyword>
<feature type="region of interest" description="Disordered" evidence="1">
    <location>
        <begin position="295"/>
        <end position="340"/>
    </location>
</feature>